<name>A0AAE2YK09_9BURK</name>
<comment type="caution">
    <text evidence="1">The sequence shown here is derived from an EMBL/GenBank/DDBJ whole genome shotgun (WGS) entry which is preliminary data.</text>
</comment>
<sequence length="168" mass="19049">MRPEVGNQKRQTHQLVGFLLSRSITGSVFEPSSLDNLFVEMNQLIGGLMRDYTYLGGARFTVNNLFRSLRFDIDRPDMSWVDGEKPEFTRGLRVVDNDEVNTITVDGEDGDNLIYSLTYIFSKEDGHEAFRAATDAYLIVALETKEFLVTNQKKNPEGKPEVVEAVIH</sequence>
<dbReference type="AlphaFoldDB" id="A0AAE2YK09"/>
<evidence type="ECO:0000313" key="1">
    <source>
        <dbReference type="EMBL" id="MBT8590902.1"/>
    </source>
</evidence>
<proteinExistence type="predicted"/>
<accession>A0AAE2YK09</accession>
<reference evidence="1" key="1">
    <citation type="journal article" date="2021" name="Genome Biol. Evol.">
        <title>Continental-Scale Gene Flow Prevents Allopatric Divergence of Pelagic Freshwater Bacteria.</title>
        <authorList>
            <person name="Hoetzinger M."/>
            <person name="Pitt A."/>
            <person name="Huemer A."/>
            <person name="Hahn M.W."/>
        </authorList>
    </citation>
    <scope>NUCLEOTIDE SEQUENCE</scope>
    <source>
        <strain evidence="1">AP-YLGG-20-G6</strain>
    </source>
</reference>
<protein>
    <submittedName>
        <fullName evidence="1">Uncharacterized protein</fullName>
    </submittedName>
</protein>
<dbReference type="Proteomes" id="UP000762271">
    <property type="component" value="Unassembled WGS sequence"/>
</dbReference>
<gene>
    <name evidence="1" type="ORF">G6693_03045</name>
</gene>
<organism evidence="1 2">
    <name type="scientific">Polynucleobacter paneuropaeus</name>
    <dbReference type="NCBI Taxonomy" id="2527775"/>
    <lineage>
        <taxon>Bacteria</taxon>
        <taxon>Pseudomonadati</taxon>
        <taxon>Pseudomonadota</taxon>
        <taxon>Betaproteobacteria</taxon>
        <taxon>Burkholderiales</taxon>
        <taxon>Burkholderiaceae</taxon>
        <taxon>Polynucleobacter</taxon>
    </lineage>
</organism>
<evidence type="ECO:0000313" key="2">
    <source>
        <dbReference type="Proteomes" id="UP000762271"/>
    </source>
</evidence>
<dbReference type="EMBL" id="JAANGI010000001">
    <property type="protein sequence ID" value="MBT8590902.1"/>
    <property type="molecule type" value="Genomic_DNA"/>
</dbReference>